<dbReference type="InterPro" id="IPR051264">
    <property type="entry name" value="FAD-oxidored/transferase_4"/>
</dbReference>
<organism evidence="7 8">
    <name type="scientific">Nakamurella alba</name>
    <dbReference type="NCBI Taxonomy" id="2665158"/>
    <lineage>
        <taxon>Bacteria</taxon>
        <taxon>Bacillati</taxon>
        <taxon>Actinomycetota</taxon>
        <taxon>Actinomycetes</taxon>
        <taxon>Nakamurellales</taxon>
        <taxon>Nakamurellaceae</taxon>
        <taxon>Nakamurella</taxon>
    </lineage>
</organism>
<comment type="similarity">
    <text evidence="2">Belongs to the FAD-binding oxidoreductase/transferase type 4 family.</text>
</comment>
<reference evidence="7 8" key="1">
    <citation type="submission" date="2019-11" db="EMBL/GenBank/DDBJ databases">
        <authorList>
            <person name="Jiang L.-Q."/>
        </authorList>
    </citation>
    <scope>NUCLEOTIDE SEQUENCE [LARGE SCALE GENOMIC DNA]</scope>
    <source>
        <strain evidence="7 8">YIM 132087</strain>
    </source>
</reference>
<dbReference type="Gene3D" id="3.30.70.2190">
    <property type="match status" value="1"/>
</dbReference>
<dbReference type="PANTHER" id="PTHR43716">
    <property type="entry name" value="D-2-HYDROXYGLUTARATE DEHYDROGENASE, MITOCHONDRIAL"/>
    <property type="match status" value="1"/>
</dbReference>
<accession>A0A7K1FLC1</accession>
<sequence>MLDELRGIVGPEHVLTEPDLVAGHLRDWTGRFAAEAGVVVRPADTGQVSAVLAACAAAGTAVLPQGGNTGLVGASVPLHGEIVLHTGRLHGLEVDEVAGQLLAGAGETIGAVHAAAASAGLAYGVDLASRDSCTVGGTVATNAGGLRVLRHGDTRRQVIGVEAVLSDGSVLSHLGGLTRDNTGYHLPSLLAGSEGTLAVLTRVRLRLVPAPGPSAVAVLGLASPADAVVAAGFARRIAGVSAVEFFLPAGLALVREVTGLGAVLPEEHGAYLLLEVDGSAEALVQACEDLPGVQDAAIADDAPGRAALWAYRERHTESIATRGSVIKLDVTLPMATAGEYLDRLPSVVAGLVPDARVWLFGHLADGNVHTNITGVPAADTHRLEDTVLRMVADLGGSIASEHGIGLAKREWLGLGRSEAEIEAFRRIKWALDPAGILHPHAVLGP</sequence>
<dbReference type="Proteomes" id="UP000460221">
    <property type="component" value="Unassembled WGS sequence"/>
</dbReference>
<dbReference type="InterPro" id="IPR016167">
    <property type="entry name" value="FAD-bd_PCMH_sub1"/>
</dbReference>
<evidence type="ECO:0000259" key="6">
    <source>
        <dbReference type="PROSITE" id="PS51387"/>
    </source>
</evidence>
<dbReference type="Pfam" id="PF02913">
    <property type="entry name" value="FAD-oxidase_C"/>
    <property type="match status" value="1"/>
</dbReference>
<dbReference type="Gene3D" id="3.30.465.10">
    <property type="match status" value="1"/>
</dbReference>
<evidence type="ECO:0000313" key="7">
    <source>
        <dbReference type="EMBL" id="MTD14860.1"/>
    </source>
</evidence>
<evidence type="ECO:0000313" key="8">
    <source>
        <dbReference type="Proteomes" id="UP000460221"/>
    </source>
</evidence>
<feature type="domain" description="FAD-binding PCMH-type" evidence="6">
    <location>
        <begin position="32"/>
        <end position="210"/>
    </location>
</feature>
<dbReference type="EMBL" id="WLYK01000005">
    <property type="protein sequence ID" value="MTD14860.1"/>
    <property type="molecule type" value="Genomic_DNA"/>
</dbReference>
<keyword evidence="3" id="KW-0285">Flavoprotein</keyword>
<evidence type="ECO:0000256" key="5">
    <source>
        <dbReference type="ARBA" id="ARBA00023002"/>
    </source>
</evidence>
<keyword evidence="8" id="KW-1185">Reference proteome</keyword>
<gene>
    <name evidence="7" type="ORF">GIS00_13010</name>
</gene>
<keyword evidence="4" id="KW-0274">FAD</keyword>
<protein>
    <submittedName>
        <fullName evidence="7">FAD-binding protein</fullName>
    </submittedName>
</protein>
<dbReference type="Gene3D" id="3.30.70.2740">
    <property type="match status" value="1"/>
</dbReference>
<dbReference type="GO" id="GO:0022904">
    <property type="term" value="P:respiratory electron transport chain"/>
    <property type="evidence" value="ECO:0007669"/>
    <property type="project" value="TreeGrafter"/>
</dbReference>
<dbReference type="AlphaFoldDB" id="A0A7K1FLC1"/>
<dbReference type="SUPFAM" id="SSF56176">
    <property type="entry name" value="FAD-binding/transporter-associated domain-like"/>
    <property type="match status" value="1"/>
</dbReference>
<keyword evidence="5" id="KW-0560">Oxidoreductase</keyword>
<dbReference type="InterPro" id="IPR006094">
    <property type="entry name" value="Oxid_FAD_bind_N"/>
</dbReference>
<dbReference type="InterPro" id="IPR016164">
    <property type="entry name" value="FAD-linked_Oxase-like_C"/>
</dbReference>
<dbReference type="SUPFAM" id="SSF55103">
    <property type="entry name" value="FAD-linked oxidases, C-terminal domain"/>
    <property type="match status" value="1"/>
</dbReference>
<evidence type="ECO:0000256" key="2">
    <source>
        <dbReference type="ARBA" id="ARBA00008000"/>
    </source>
</evidence>
<evidence type="ECO:0000256" key="4">
    <source>
        <dbReference type="ARBA" id="ARBA00022827"/>
    </source>
</evidence>
<dbReference type="PROSITE" id="PS51387">
    <property type="entry name" value="FAD_PCMH"/>
    <property type="match status" value="1"/>
</dbReference>
<dbReference type="GO" id="GO:0071949">
    <property type="term" value="F:FAD binding"/>
    <property type="evidence" value="ECO:0007669"/>
    <property type="project" value="InterPro"/>
</dbReference>
<name>A0A7K1FLC1_9ACTN</name>
<dbReference type="PANTHER" id="PTHR43716:SF1">
    <property type="entry name" value="D-2-HYDROXYGLUTARATE DEHYDROGENASE, MITOCHONDRIAL"/>
    <property type="match status" value="1"/>
</dbReference>
<evidence type="ECO:0000256" key="3">
    <source>
        <dbReference type="ARBA" id="ARBA00022630"/>
    </source>
</evidence>
<dbReference type="GO" id="GO:0016491">
    <property type="term" value="F:oxidoreductase activity"/>
    <property type="evidence" value="ECO:0007669"/>
    <property type="project" value="UniProtKB-KW"/>
</dbReference>
<dbReference type="InterPro" id="IPR016169">
    <property type="entry name" value="FAD-bd_PCMH_sub2"/>
</dbReference>
<dbReference type="Gene3D" id="3.30.43.10">
    <property type="entry name" value="Uridine Diphospho-n-acetylenolpyruvylglucosamine Reductase, domain 2"/>
    <property type="match status" value="1"/>
</dbReference>
<dbReference type="InterPro" id="IPR016171">
    <property type="entry name" value="Vanillyl_alc_oxidase_C-sub2"/>
</dbReference>
<comment type="caution">
    <text evidence="7">The sequence shown here is derived from an EMBL/GenBank/DDBJ whole genome shotgun (WGS) entry which is preliminary data.</text>
</comment>
<dbReference type="InterPro" id="IPR036318">
    <property type="entry name" value="FAD-bd_PCMH-like_sf"/>
</dbReference>
<evidence type="ECO:0000256" key="1">
    <source>
        <dbReference type="ARBA" id="ARBA00001974"/>
    </source>
</evidence>
<dbReference type="InterPro" id="IPR004113">
    <property type="entry name" value="FAD-bd_oxidored_4_C"/>
</dbReference>
<dbReference type="InterPro" id="IPR016166">
    <property type="entry name" value="FAD-bd_PCMH"/>
</dbReference>
<dbReference type="Pfam" id="PF01565">
    <property type="entry name" value="FAD_binding_4"/>
    <property type="match status" value="1"/>
</dbReference>
<comment type="cofactor">
    <cofactor evidence="1">
        <name>FAD</name>
        <dbReference type="ChEBI" id="CHEBI:57692"/>
    </cofactor>
</comment>
<proteinExistence type="inferred from homology"/>
<dbReference type="Gene3D" id="1.10.45.10">
    <property type="entry name" value="Vanillyl-alcohol Oxidase, Chain A, domain 4"/>
    <property type="match status" value="1"/>
</dbReference>
<dbReference type="FunFam" id="1.10.45.10:FF:000001">
    <property type="entry name" value="D-lactate dehydrogenase mitochondrial"/>
    <property type="match status" value="1"/>
</dbReference>